<comment type="caution">
    <text evidence="1">The sequence shown here is derived from an EMBL/GenBank/DDBJ whole genome shotgun (WGS) entry which is preliminary data.</text>
</comment>
<evidence type="ECO:0000313" key="2">
    <source>
        <dbReference type="Proteomes" id="UP000269945"/>
    </source>
</evidence>
<reference evidence="1 2" key="1">
    <citation type="submission" date="2018-10" db="EMBL/GenBank/DDBJ databases">
        <authorList>
            <person name="Ekblom R."/>
            <person name="Jareborg N."/>
        </authorList>
    </citation>
    <scope>NUCLEOTIDE SEQUENCE [LARGE SCALE GENOMIC DNA]</scope>
    <source>
        <tissue evidence="1">Muscle</tissue>
    </source>
</reference>
<accession>A0A9X9PUR2</accession>
<name>A0A9X9PUR2_GULGU</name>
<proteinExistence type="predicted"/>
<keyword evidence="2" id="KW-1185">Reference proteome</keyword>
<protein>
    <submittedName>
        <fullName evidence="1">Uncharacterized protein</fullName>
    </submittedName>
</protein>
<organism evidence="1 2">
    <name type="scientific">Gulo gulo</name>
    <name type="common">Wolverine</name>
    <name type="synonym">Gluton</name>
    <dbReference type="NCBI Taxonomy" id="48420"/>
    <lineage>
        <taxon>Eukaryota</taxon>
        <taxon>Metazoa</taxon>
        <taxon>Chordata</taxon>
        <taxon>Craniata</taxon>
        <taxon>Vertebrata</taxon>
        <taxon>Euteleostomi</taxon>
        <taxon>Mammalia</taxon>
        <taxon>Eutheria</taxon>
        <taxon>Laurasiatheria</taxon>
        <taxon>Carnivora</taxon>
        <taxon>Caniformia</taxon>
        <taxon>Musteloidea</taxon>
        <taxon>Mustelidae</taxon>
        <taxon>Guloninae</taxon>
        <taxon>Gulo</taxon>
    </lineage>
</organism>
<dbReference type="Proteomes" id="UP000269945">
    <property type="component" value="Unassembled WGS sequence"/>
</dbReference>
<dbReference type="EMBL" id="CYRY02002547">
    <property type="protein sequence ID" value="VCW67258.1"/>
    <property type="molecule type" value="Genomic_DNA"/>
</dbReference>
<evidence type="ECO:0000313" key="1">
    <source>
        <dbReference type="EMBL" id="VCW67258.1"/>
    </source>
</evidence>
<sequence length="13" mass="1628">MYLIIMVKYYSGF</sequence>
<gene>
    <name evidence="1" type="ORF">BN2614_LOCUS4</name>
</gene>